<dbReference type="GO" id="GO:0005840">
    <property type="term" value="C:ribosome"/>
    <property type="evidence" value="ECO:0007669"/>
    <property type="project" value="UniProtKB-KW"/>
</dbReference>
<comment type="similarity">
    <text evidence="1 7">Belongs to the universal ribosomal protein uS5 family.</text>
</comment>
<dbReference type="GO" id="GO:0006412">
    <property type="term" value="P:translation"/>
    <property type="evidence" value="ECO:0007669"/>
    <property type="project" value="InterPro"/>
</dbReference>
<organism evidence="9 10">
    <name type="scientific">bacterium (Candidatus Gribaldobacteria) CG10_big_fil_rev_8_21_14_0_10_37_46</name>
    <dbReference type="NCBI Taxonomy" id="2014276"/>
    <lineage>
        <taxon>Bacteria</taxon>
        <taxon>Candidatus Gribaldobacteria</taxon>
    </lineage>
</organism>
<dbReference type="AlphaFoldDB" id="A0A2H0UYS0"/>
<dbReference type="Gene3D" id="3.30.230.10">
    <property type="match status" value="1"/>
</dbReference>
<evidence type="ECO:0000256" key="2">
    <source>
        <dbReference type="ARBA" id="ARBA00022980"/>
    </source>
</evidence>
<evidence type="ECO:0000256" key="7">
    <source>
        <dbReference type="RuleBase" id="RU003823"/>
    </source>
</evidence>
<gene>
    <name evidence="9" type="ORF">COU02_00540</name>
</gene>
<name>A0A2H0UYS0_9BACT</name>
<evidence type="ECO:0000256" key="5">
    <source>
        <dbReference type="ARBA" id="ARBA00035519"/>
    </source>
</evidence>
<dbReference type="FunFam" id="3.30.230.10:FF:000002">
    <property type="entry name" value="30S ribosomal protein S5"/>
    <property type="match status" value="1"/>
</dbReference>
<reference evidence="10" key="1">
    <citation type="submission" date="2017-09" db="EMBL/GenBank/DDBJ databases">
        <title>Depth-based differentiation of microbial function through sediment-hosted aquifers and enrichment of novel symbionts in the deep terrestrial subsurface.</title>
        <authorList>
            <person name="Probst A.J."/>
            <person name="Ladd B."/>
            <person name="Jarett J.K."/>
            <person name="Geller-Mcgrath D.E."/>
            <person name="Sieber C.M.K."/>
            <person name="Emerson J.B."/>
            <person name="Anantharaman K."/>
            <person name="Thomas B.C."/>
            <person name="Malmstrom R."/>
            <person name="Stieglmeier M."/>
            <person name="Klingl A."/>
            <person name="Woyke T."/>
            <person name="Ryan C.M."/>
            <person name="Banfield J.F."/>
        </authorList>
    </citation>
    <scope>NUCLEOTIDE SEQUENCE [LARGE SCALE GENOMIC DNA]</scope>
</reference>
<evidence type="ECO:0000256" key="1">
    <source>
        <dbReference type="ARBA" id="ARBA00008945"/>
    </source>
</evidence>
<dbReference type="SUPFAM" id="SSF54768">
    <property type="entry name" value="dsRNA-binding domain-like"/>
    <property type="match status" value="1"/>
</dbReference>
<feature type="domain" description="S5 DRBM" evidence="8">
    <location>
        <begin position="17"/>
        <end position="80"/>
    </location>
</feature>
<dbReference type="GO" id="GO:0003723">
    <property type="term" value="F:RNA binding"/>
    <property type="evidence" value="ECO:0007669"/>
    <property type="project" value="InterPro"/>
</dbReference>
<evidence type="ECO:0000313" key="10">
    <source>
        <dbReference type="Proteomes" id="UP000230882"/>
    </source>
</evidence>
<dbReference type="InterPro" id="IPR014721">
    <property type="entry name" value="Ribsml_uS5_D2-typ_fold_subgr"/>
</dbReference>
<dbReference type="SUPFAM" id="SSF54211">
    <property type="entry name" value="Ribosomal protein S5 domain 2-like"/>
    <property type="match status" value="1"/>
</dbReference>
<dbReference type="Proteomes" id="UP000230882">
    <property type="component" value="Unassembled WGS sequence"/>
</dbReference>
<dbReference type="InterPro" id="IPR000851">
    <property type="entry name" value="Ribosomal_uS5"/>
</dbReference>
<dbReference type="PANTHER" id="PTHR48277">
    <property type="entry name" value="MITOCHONDRIAL RIBOSOMAL PROTEIN S5"/>
    <property type="match status" value="1"/>
</dbReference>
<evidence type="ECO:0000256" key="6">
    <source>
        <dbReference type="PROSITE-ProRule" id="PRU00268"/>
    </source>
</evidence>
<dbReference type="GO" id="GO:0005737">
    <property type="term" value="C:cytoplasm"/>
    <property type="evidence" value="ECO:0007669"/>
    <property type="project" value="UniProtKB-ARBA"/>
</dbReference>
<dbReference type="Gene3D" id="3.30.160.20">
    <property type="match status" value="1"/>
</dbReference>
<evidence type="ECO:0000256" key="4">
    <source>
        <dbReference type="ARBA" id="ARBA00035255"/>
    </source>
</evidence>
<evidence type="ECO:0000313" key="9">
    <source>
        <dbReference type="EMBL" id="PIR91349.1"/>
    </source>
</evidence>
<evidence type="ECO:0000256" key="3">
    <source>
        <dbReference type="ARBA" id="ARBA00023274"/>
    </source>
</evidence>
<keyword evidence="2 6" id="KW-0689">Ribosomal protein</keyword>
<dbReference type="InterPro" id="IPR020568">
    <property type="entry name" value="Ribosomal_Su5_D2-typ_SF"/>
</dbReference>
<dbReference type="GO" id="GO:0003735">
    <property type="term" value="F:structural constituent of ribosome"/>
    <property type="evidence" value="ECO:0007669"/>
    <property type="project" value="UniProtKB-UniRule"/>
</dbReference>
<proteinExistence type="inferred from homology"/>
<evidence type="ECO:0000259" key="8">
    <source>
        <dbReference type="PROSITE" id="PS50881"/>
    </source>
</evidence>
<keyword evidence="3 6" id="KW-0687">Ribonucleoprotein</keyword>
<dbReference type="EMBL" id="PFAU01000014">
    <property type="protein sequence ID" value="PIR91349.1"/>
    <property type="molecule type" value="Genomic_DNA"/>
</dbReference>
<comment type="caution">
    <text evidence="9">The sequence shown here is derived from an EMBL/GenBank/DDBJ whole genome shotgun (WGS) entry which is preliminary data.</text>
</comment>
<dbReference type="InterPro" id="IPR005324">
    <property type="entry name" value="Ribosomal_uS5_C"/>
</dbReference>
<dbReference type="PROSITE" id="PS50881">
    <property type="entry name" value="S5_DSRBD"/>
    <property type="match status" value="1"/>
</dbReference>
<dbReference type="Pfam" id="PF00333">
    <property type="entry name" value="Ribosomal_S5"/>
    <property type="match status" value="1"/>
</dbReference>
<dbReference type="GO" id="GO:1990904">
    <property type="term" value="C:ribonucleoprotein complex"/>
    <property type="evidence" value="ECO:0007669"/>
    <property type="project" value="UniProtKB-UniRule"/>
</dbReference>
<protein>
    <recommendedName>
        <fullName evidence="4">Small ribosomal subunit protein uS5</fullName>
    </recommendedName>
    <alternativeName>
        <fullName evidence="5">30S ribosomal protein S5</fullName>
    </alternativeName>
</protein>
<sequence length="162" mass="17761">MLQKRFQQNKKEPKSEFESKLLALDRVTRVTGGGKKLRFRACVIIGNRKGKVAIGMAKGRDVAQAIEKAQRVAKKNIIEIPLIQDSIPHETEAKFEASMVLLRPQKGGRGIIAGGPVRVICDLGGVKNISAKILSRSKNKINNAMATMKALKKLKNETSSIT</sequence>
<dbReference type="Pfam" id="PF03719">
    <property type="entry name" value="Ribosomal_S5_C"/>
    <property type="match status" value="1"/>
</dbReference>
<dbReference type="PANTHER" id="PTHR48277:SF1">
    <property type="entry name" value="MITOCHONDRIAL RIBOSOMAL PROTEIN S5"/>
    <property type="match status" value="1"/>
</dbReference>
<dbReference type="InterPro" id="IPR013810">
    <property type="entry name" value="Ribosomal_uS5_N"/>
</dbReference>
<accession>A0A2H0UYS0</accession>